<protein>
    <recommendedName>
        <fullName evidence="1">OB domain-containing protein</fullName>
    </recommendedName>
</protein>
<dbReference type="EMBL" id="PEVA01000055">
    <property type="protein sequence ID" value="PIV08690.1"/>
    <property type="molecule type" value="Genomic_DNA"/>
</dbReference>
<name>A0A2M7BT95_9BACT</name>
<evidence type="ECO:0000259" key="1">
    <source>
        <dbReference type="Pfam" id="PF01336"/>
    </source>
</evidence>
<proteinExistence type="predicted"/>
<dbReference type="SUPFAM" id="SSF50249">
    <property type="entry name" value="Nucleic acid-binding proteins"/>
    <property type="match status" value="1"/>
</dbReference>
<dbReference type="Proteomes" id="UP000230119">
    <property type="component" value="Unassembled WGS sequence"/>
</dbReference>
<feature type="domain" description="OB" evidence="1">
    <location>
        <begin position="3"/>
        <end position="65"/>
    </location>
</feature>
<evidence type="ECO:0000313" key="2">
    <source>
        <dbReference type="EMBL" id="PIV08690.1"/>
    </source>
</evidence>
<dbReference type="InterPro" id="IPR012340">
    <property type="entry name" value="NA-bd_OB-fold"/>
</dbReference>
<evidence type="ECO:0000313" key="3">
    <source>
        <dbReference type="Proteomes" id="UP000230119"/>
    </source>
</evidence>
<comment type="caution">
    <text evidence="2">The sequence shown here is derived from an EMBL/GenBank/DDBJ whole genome shotgun (WGS) entry which is preliminary data.</text>
</comment>
<gene>
    <name evidence="2" type="ORF">COS52_01350</name>
</gene>
<dbReference type="InterPro" id="IPR004365">
    <property type="entry name" value="NA-bd_OB_tRNA"/>
</dbReference>
<sequence length="71" mass="7917">KIIRTKKDNKEMAFITMHDDTGTIEAVFFPKSFEKLKSIIAVNQVILAKGTVAERDDSMSFLIDNAVKLGS</sequence>
<reference evidence="3" key="1">
    <citation type="submission" date="2017-09" db="EMBL/GenBank/DDBJ databases">
        <title>Depth-based differentiation of microbial function through sediment-hosted aquifers and enrichment of novel symbionts in the deep terrestrial subsurface.</title>
        <authorList>
            <person name="Probst A.J."/>
            <person name="Ladd B."/>
            <person name="Jarett J.K."/>
            <person name="Geller-Mcgrath D.E."/>
            <person name="Sieber C.M.K."/>
            <person name="Emerson J.B."/>
            <person name="Anantharaman K."/>
            <person name="Thomas B.C."/>
            <person name="Malmstrom R."/>
            <person name="Stieglmeier M."/>
            <person name="Klingl A."/>
            <person name="Woyke T."/>
            <person name="Ryan C.M."/>
            <person name="Banfield J.F."/>
        </authorList>
    </citation>
    <scope>NUCLEOTIDE SEQUENCE [LARGE SCALE GENOMIC DNA]</scope>
</reference>
<dbReference type="Gene3D" id="2.40.50.140">
    <property type="entry name" value="Nucleic acid-binding proteins"/>
    <property type="match status" value="1"/>
</dbReference>
<dbReference type="GO" id="GO:0003676">
    <property type="term" value="F:nucleic acid binding"/>
    <property type="evidence" value="ECO:0007669"/>
    <property type="project" value="InterPro"/>
</dbReference>
<organism evidence="2 3">
    <name type="scientific">Candidatus Roizmanbacteria bacterium CG03_land_8_20_14_0_80_39_12</name>
    <dbReference type="NCBI Taxonomy" id="1974847"/>
    <lineage>
        <taxon>Bacteria</taxon>
        <taxon>Candidatus Roizmaniibacteriota</taxon>
    </lineage>
</organism>
<feature type="non-terminal residue" evidence="2">
    <location>
        <position position="1"/>
    </location>
</feature>
<dbReference type="Pfam" id="PF01336">
    <property type="entry name" value="tRNA_anti-codon"/>
    <property type="match status" value="1"/>
</dbReference>
<dbReference type="AlphaFoldDB" id="A0A2M7BT95"/>
<accession>A0A2M7BT95</accession>
<dbReference type="CDD" id="cd04485">
    <property type="entry name" value="DnaE_OBF"/>
    <property type="match status" value="1"/>
</dbReference>